<dbReference type="AlphaFoldDB" id="A0A2P2PUN7"/>
<proteinExistence type="predicted"/>
<accession>A0A2P2PUN7</accession>
<dbReference type="EMBL" id="GGEC01077954">
    <property type="protein sequence ID" value="MBX58438.1"/>
    <property type="molecule type" value="Transcribed_RNA"/>
</dbReference>
<organism evidence="1">
    <name type="scientific">Rhizophora mucronata</name>
    <name type="common">Asiatic mangrove</name>
    <dbReference type="NCBI Taxonomy" id="61149"/>
    <lineage>
        <taxon>Eukaryota</taxon>
        <taxon>Viridiplantae</taxon>
        <taxon>Streptophyta</taxon>
        <taxon>Embryophyta</taxon>
        <taxon>Tracheophyta</taxon>
        <taxon>Spermatophyta</taxon>
        <taxon>Magnoliopsida</taxon>
        <taxon>eudicotyledons</taxon>
        <taxon>Gunneridae</taxon>
        <taxon>Pentapetalae</taxon>
        <taxon>rosids</taxon>
        <taxon>fabids</taxon>
        <taxon>Malpighiales</taxon>
        <taxon>Rhizophoraceae</taxon>
        <taxon>Rhizophora</taxon>
    </lineage>
</organism>
<evidence type="ECO:0000313" key="1">
    <source>
        <dbReference type="EMBL" id="MBX58438.1"/>
    </source>
</evidence>
<reference evidence="1" key="1">
    <citation type="submission" date="2018-02" db="EMBL/GenBank/DDBJ databases">
        <title>Rhizophora mucronata_Transcriptome.</title>
        <authorList>
            <person name="Meera S.P."/>
            <person name="Sreeshan A."/>
            <person name="Augustine A."/>
        </authorList>
    </citation>
    <scope>NUCLEOTIDE SEQUENCE</scope>
    <source>
        <tissue evidence="1">Leaf</tissue>
    </source>
</reference>
<sequence>MIVKIETIPRYEREYSHTKS</sequence>
<protein>
    <submittedName>
        <fullName evidence="1">Uncharacterized protein</fullName>
    </submittedName>
</protein>
<name>A0A2P2PUN7_RHIMU</name>